<dbReference type="RefSeq" id="XP_047737048.1">
    <property type="nucleotide sequence ID" value="XM_047881092.1"/>
</dbReference>
<feature type="compositionally biased region" description="Polar residues" evidence="1">
    <location>
        <begin position="42"/>
        <end position="73"/>
    </location>
</feature>
<feature type="transmembrane region" description="Helical" evidence="2">
    <location>
        <begin position="263"/>
        <end position="288"/>
    </location>
</feature>
<feature type="region of interest" description="Disordered" evidence="1">
    <location>
        <begin position="398"/>
        <end position="459"/>
    </location>
</feature>
<protein>
    <submittedName>
        <fullName evidence="4">Uncharacterized protein LOC108672052 isoform X1</fullName>
    </submittedName>
    <submittedName>
        <fullName evidence="5">Uncharacterized protein LOC108672052 isoform X2</fullName>
    </submittedName>
</protein>
<feature type="transmembrane region" description="Helical" evidence="2">
    <location>
        <begin position="340"/>
        <end position="363"/>
    </location>
</feature>
<dbReference type="Proteomes" id="UP000694843">
    <property type="component" value="Unplaced"/>
</dbReference>
<feature type="transmembrane region" description="Helical" evidence="2">
    <location>
        <begin position="300"/>
        <end position="320"/>
    </location>
</feature>
<feature type="region of interest" description="Disordered" evidence="1">
    <location>
        <begin position="175"/>
        <end position="204"/>
    </location>
</feature>
<dbReference type="RefSeq" id="XP_018015158.1">
    <property type="nucleotide sequence ID" value="XM_018159669.2"/>
</dbReference>
<feature type="compositionally biased region" description="Basic and acidic residues" evidence="1">
    <location>
        <begin position="175"/>
        <end position="184"/>
    </location>
</feature>
<dbReference type="KEGG" id="hazt:108672052"/>
<keyword evidence="3" id="KW-1185">Reference proteome</keyword>
<evidence type="ECO:0000313" key="5">
    <source>
        <dbReference type="RefSeq" id="XP_047737048.1"/>
    </source>
</evidence>
<keyword evidence="2" id="KW-1133">Transmembrane helix</keyword>
<organism evidence="3 4">
    <name type="scientific">Hyalella azteca</name>
    <name type="common">Amphipod</name>
    <dbReference type="NCBI Taxonomy" id="294128"/>
    <lineage>
        <taxon>Eukaryota</taxon>
        <taxon>Metazoa</taxon>
        <taxon>Ecdysozoa</taxon>
        <taxon>Arthropoda</taxon>
        <taxon>Crustacea</taxon>
        <taxon>Multicrustacea</taxon>
        <taxon>Malacostraca</taxon>
        <taxon>Eumalacostraca</taxon>
        <taxon>Peracarida</taxon>
        <taxon>Amphipoda</taxon>
        <taxon>Senticaudata</taxon>
        <taxon>Talitrida</taxon>
        <taxon>Talitroidea</taxon>
        <taxon>Hyalellidae</taxon>
        <taxon>Hyalella</taxon>
    </lineage>
</organism>
<evidence type="ECO:0000256" key="2">
    <source>
        <dbReference type="SAM" id="Phobius"/>
    </source>
</evidence>
<dbReference type="GeneID" id="108672052"/>
<feature type="transmembrane region" description="Helical" evidence="2">
    <location>
        <begin position="229"/>
        <end position="251"/>
    </location>
</feature>
<evidence type="ECO:0000313" key="4">
    <source>
        <dbReference type="RefSeq" id="XP_018015158.1"/>
    </source>
</evidence>
<proteinExistence type="predicted"/>
<reference evidence="4 5" key="1">
    <citation type="submission" date="2025-04" db="UniProtKB">
        <authorList>
            <consortium name="RefSeq"/>
        </authorList>
    </citation>
    <scope>IDENTIFICATION</scope>
    <source>
        <tissue evidence="4 5">Whole organism</tissue>
    </source>
</reference>
<feature type="compositionally biased region" description="Low complexity" evidence="1">
    <location>
        <begin position="406"/>
        <end position="420"/>
    </location>
</feature>
<keyword evidence="2" id="KW-0812">Transmembrane</keyword>
<dbReference type="AlphaFoldDB" id="A0A8B7NN90"/>
<accession>A0A8B7NN90</accession>
<keyword evidence="2" id="KW-0472">Membrane</keyword>
<sequence length="459" mass="49971">MVQSNEDVMSRPSDSRPSTSGSGPFLANRWPGGARPKIFNHRSYSSGSRPSVLSRASGSIRSGVSNKPGSRQVSRSNSRFGSRGSLVSGSICTVDDLGSATSRLKREVPSFSDICGYDEVQELLRDIEALECRPWTSDWESFTIQSSHPDLDMQHDIELLSRDFETLSRSDSRLSWDSHAGRQPEDDDSDPCASPGGEFSSRNFPRPVPTITIAWDDSHLKTSVGIFRLLLVVLSVVTMTCACTVGTSRLSLFVLPGGWRVRVMLFTSVFTILTTTVLLLLHVSSIVYSMAIRWDRLVTGVYAFCCLSFLCSSSLLLHLLHLYHTSYQWIPAWTKQQLLTTSLCGCASGVVSLVLAVISGYGWPRYGRVLSESSTVDTSSSHHMHTFHQVVGGRMVGESRGGVGSSGSSLLRGHSSSSGLQHQTTTFTPDSLEPLPGPSKSNLANHTPGGLPHRSYPPV</sequence>
<feature type="region of interest" description="Disordered" evidence="1">
    <location>
        <begin position="1"/>
        <end position="85"/>
    </location>
</feature>
<name>A0A8B7NN90_HYAAZ</name>
<dbReference type="OrthoDB" id="6347385at2759"/>
<evidence type="ECO:0000313" key="3">
    <source>
        <dbReference type="Proteomes" id="UP000694843"/>
    </source>
</evidence>
<gene>
    <name evidence="4 5" type="primary">LOC108672052</name>
</gene>
<feature type="compositionally biased region" description="Low complexity" evidence="1">
    <location>
        <begin position="74"/>
        <end position="85"/>
    </location>
</feature>
<evidence type="ECO:0000256" key="1">
    <source>
        <dbReference type="SAM" id="MobiDB-lite"/>
    </source>
</evidence>